<accession>A0ABY3MTS9</accession>
<comment type="caution">
    <text evidence="7">The sequence shown here is derived from an EMBL/GenBank/DDBJ whole genome shotgun (WGS) entry which is preliminary data.</text>
</comment>
<feature type="transmembrane region" description="Helical" evidence="5">
    <location>
        <begin position="6"/>
        <end position="27"/>
    </location>
</feature>
<organism evidence="7 8">
    <name type="scientific">Colwellia echini</name>
    <dbReference type="NCBI Taxonomy" id="1982103"/>
    <lineage>
        <taxon>Bacteria</taxon>
        <taxon>Pseudomonadati</taxon>
        <taxon>Pseudomonadota</taxon>
        <taxon>Gammaproteobacteria</taxon>
        <taxon>Alteromonadales</taxon>
        <taxon>Colwelliaceae</taxon>
        <taxon>Colwellia</taxon>
    </lineage>
</organism>
<feature type="transmembrane region" description="Helical" evidence="5">
    <location>
        <begin position="47"/>
        <end position="73"/>
    </location>
</feature>
<keyword evidence="3 5" id="KW-1133">Transmembrane helix</keyword>
<keyword evidence="2 5" id="KW-0812">Transmembrane</keyword>
<evidence type="ECO:0000256" key="4">
    <source>
        <dbReference type="ARBA" id="ARBA00023136"/>
    </source>
</evidence>
<evidence type="ECO:0000313" key="8">
    <source>
        <dbReference type="Proteomes" id="UP000815846"/>
    </source>
</evidence>
<keyword evidence="7" id="KW-0808">Transferase</keyword>
<name>A0ABY3MTS9_9GAMM</name>
<feature type="domain" description="CHASE" evidence="6">
    <location>
        <begin position="250"/>
        <end position="489"/>
    </location>
</feature>
<dbReference type="RefSeq" id="WP_101344230.1">
    <property type="nucleotide sequence ID" value="NZ_PJAI02000021.1"/>
</dbReference>
<evidence type="ECO:0000256" key="3">
    <source>
        <dbReference type="ARBA" id="ARBA00022989"/>
    </source>
</evidence>
<reference evidence="7 8" key="1">
    <citation type="submission" date="2019-08" db="EMBL/GenBank/DDBJ databases">
        <title>Microbe sample from Colwellia echini.</title>
        <authorList>
            <person name="Christiansen L."/>
            <person name="Pathiraja D."/>
            <person name="Schultz-Johansen M."/>
            <person name="Choi I.-G."/>
            <person name="Stougaard P."/>
        </authorList>
    </citation>
    <scope>NUCLEOTIDE SEQUENCE [LARGE SCALE GENOMIC DNA]</scope>
    <source>
        <strain evidence="7 8">A3</strain>
    </source>
</reference>
<proteinExistence type="predicted"/>
<dbReference type="Pfam" id="PF03924">
    <property type="entry name" value="CHASE"/>
    <property type="match status" value="1"/>
</dbReference>
<feature type="transmembrane region" description="Helical" evidence="5">
    <location>
        <begin position="187"/>
        <end position="204"/>
    </location>
</feature>
<dbReference type="InterPro" id="IPR006189">
    <property type="entry name" value="CHASE_dom"/>
</dbReference>
<dbReference type="Gene3D" id="3.30.450.350">
    <property type="entry name" value="CHASE domain"/>
    <property type="match status" value="1"/>
</dbReference>
<dbReference type="EMBL" id="PJAI02000021">
    <property type="protein sequence ID" value="TYK64607.1"/>
    <property type="molecule type" value="Genomic_DNA"/>
</dbReference>
<gene>
    <name evidence="7" type="ORF">CWS31_014780</name>
</gene>
<comment type="subcellular location">
    <subcellularLocation>
        <location evidence="1">Membrane</location>
    </subcellularLocation>
</comment>
<keyword evidence="4 5" id="KW-0472">Membrane</keyword>
<dbReference type="Gene3D" id="1.10.287.130">
    <property type="match status" value="1"/>
</dbReference>
<dbReference type="SUPFAM" id="SSF47384">
    <property type="entry name" value="Homodimeric domain of signal transducing histidine kinase"/>
    <property type="match status" value="1"/>
</dbReference>
<dbReference type="Proteomes" id="UP000815846">
    <property type="component" value="Unassembled WGS sequence"/>
</dbReference>
<feature type="transmembrane region" description="Helical" evidence="5">
    <location>
        <begin position="116"/>
        <end position="138"/>
    </location>
</feature>
<dbReference type="InterPro" id="IPR042240">
    <property type="entry name" value="CHASE_sf"/>
</dbReference>
<dbReference type="PROSITE" id="PS50839">
    <property type="entry name" value="CHASE"/>
    <property type="match status" value="1"/>
</dbReference>
<dbReference type="SMART" id="SM01079">
    <property type="entry name" value="CHASE"/>
    <property type="match status" value="1"/>
</dbReference>
<feature type="transmembrane region" description="Helical" evidence="5">
    <location>
        <begin position="150"/>
        <end position="175"/>
    </location>
</feature>
<protein>
    <submittedName>
        <fullName evidence="7">Histidine kinase</fullName>
    </submittedName>
</protein>
<evidence type="ECO:0000313" key="7">
    <source>
        <dbReference type="EMBL" id="TYK64607.1"/>
    </source>
</evidence>
<evidence type="ECO:0000256" key="5">
    <source>
        <dbReference type="SAM" id="Phobius"/>
    </source>
</evidence>
<sequence>MIQRHLIQTIIAVILYLVTALAAIYLINPQSIVNFVGPSAALMSGLLLLWGVTPFIAVVVASPLLAISIRYYFNLDANVAVMTIAVLAITLQGVWVRHLAYRFIHYKKWITSRKHLFFFLLRIGPIGSLVSASAVLVIAMLDNQVMQGSFFYTFINTWSASMLIAVFFIPLLLMVKNTEEFTFTKRLFVGVTSIFGGVIIFVLLKTSQFEQQYFRQTLFQQSSAEVKRLILAEIETVENKINSTGAFFKASEHVKLDEFILFSDSIFKQNSSVRALEWAPIVTFTQRAAFEQKNTDLFGADFKITERLANGQIGIAEPRNQYAPLHYIYPEKGNQVVLGLDVFSNPQHILNMQNVIDSGELVASAPITLVQDKLASPGMLFSKAIFLPSSHGKSSYAKQNEGRASKSTAQKNLSLLSDNTLLGFVVAVVQFDAFFERLTKDKSLDVNLLIQDVSNSAKPITLFGHTFPTTNRNVDTKTISFFSRHWQINIGEKQPWFSQSQSWQAWAVLVGGTIGAVLFQMLVLMMAAYSRELGLQVDIKTRALILARERSEQKSSAKTHFLQTLNTEFRVPLLALKSSVEQLKKKGINNKDVNGISHAGSNIAMLLDTMMDLSNIESGKITPKSDCFDFYGFLQRIESVIKASNHYENKSTYFLIDESVPHYINSDELYIQKLLHALIESAHHVLATDMLRLSIKLHKQKNQERSASLFFTVSSLHPATDGLNKELFNKEKNKQLTTDSTSLAMAIKYSQLLRGDTNLGVLSSGAGVLNSSIQITISSNEEQEIQQSLTFDLLK</sequence>
<feature type="transmembrane region" description="Helical" evidence="5">
    <location>
        <begin position="79"/>
        <end position="96"/>
    </location>
</feature>
<keyword evidence="7" id="KW-0418">Kinase</keyword>
<evidence type="ECO:0000259" key="6">
    <source>
        <dbReference type="PROSITE" id="PS50839"/>
    </source>
</evidence>
<evidence type="ECO:0000256" key="2">
    <source>
        <dbReference type="ARBA" id="ARBA00022692"/>
    </source>
</evidence>
<dbReference type="InterPro" id="IPR036097">
    <property type="entry name" value="HisK_dim/P_sf"/>
</dbReference>
<dbReference type="GO" id="GO:0016301">
    <property type="term" value="F:kinase activity"/>
    <property type="evidence" value="ECO:0007669"/>
    <property type="project" value="UniProtKB-KW"/>
</dbReference>
<evidence type="ECO:0000256" key="1">
    <source>
        <dbReference type="ARBA" id="ARBA00004370"/>
    </source>
</evidence>
<keyword evidence="8" id="KW-1185">Reference proteome</keyword>